<keyword evidence="1" id="KW-0732">Signal</keyword>
<dbReference type="Proteomes" id="UP000051487">
    <property type="component" value="Unassembled WGS sequence"/>
</dbReference>
<dbReference type="PROSITE" id="PS51257">
    <property type="entry name" value="PROKAR_LIPOPROTEIN"/>
    <property type="match status" value="1"/>
</dbReference>
<name>A0AAN4PE96_ASPLE</name>
<reference evidence="3" key="3">
    <citation type="submission" date="2020-04" db="EMBL/GenBank/DDBJ databases">
        <authorList>
            <person name="Santos R.A.C."/>
            <person name="Steenwyk J.L."/>
            <person name="Rivero-Menendez O."/>
            <person name="Mead M.E."/>
            <person name="Silva L.P."/>
            <person name="Bastos R.W."/>
            <person name="Alastruey-Izquierdo A."/>
            <person name="Goldman G.H."/>
            <person name="Rokas A."/>
        </authorList>
    </citation>
    <scope>NUCLEOTIDE SEQUENCE</scope>
    <source>
        <strain evidence="3">CNM-CM8927</strain>
    </source>
</reference>
<dbReference type="GO" id="GO:0005576">
    <property type="term" value="C:extracellular region"/>
    <property type="evidence" value="ECO:0007669"/>
    <property type="project" value="TreeGrafter"/>
</dbReference>
<comment type="caution">
    <text evidence="2">The sequence shown here is derived from an EMBL/GenBank/DDBJ whole genome shotgun (WGS) entry which is preliminary data.</text>
</comment>
<dbReference type="Gene3D" id="1.20.1280.140">
    <property type="match status" value="1"/>
</dbReference>
<reference evidence="3" key="2">
    <citation type="journal article" date="2020" name="bioRxiv">
        <title>Genomic and phenotypic heterogeneity of clinical isolates of the human pathogens Aspergillus fumigatus, Aspergillus lentulus and Aspergillus fumigatiaffinis.</title>
        <authorList>
            <person name="dos Santos R.A.C."/>
            <person name="Steenwyk J.L."/>
            <person name="Rivero-Menendez O."/>
            <person name="Mead M.E."/>
            <person name="Silva L.P."/>
            <person name="Bastos R.W."/>
            <person name="Alastruey-Izquierdo A."/>
            <person name="Goldman G.H."/>
            <person name="Rokas A."/>
        </authorList>
    </citation>
    <scope>NUCLEOTIDE SEQUENCE</scope>
    <source>
        <strain evidence="3">CNM-CM8927</strain>
    </source>
</reference>
<evidence type="ECO:0000313" key="4">
    <source>
        <dbReference type="Proteomes" id="UP000051487"/>
    </source>
</evidence>
<proteinExistence type="predicted"/>
<evidence type="ECO:0000313" key="3">
    <source>
        <dbReference type="EMBL" id="KAF4208763.1"/>
    </source>
</evidence>
<reference evidence="2 4" key="1">
    <citation type="submission" date="2015-11" db="EMBL/GenBank/DDBJ databases">
        <title>Aspergillus lentulus strain IFM 54703T.</title>
        <authorList>
            <person name="Kusuya Y."/>
            <person name="Sakai K."/>
            <person name="Kamei K."/>
            <person name="Takahashi H."/>
            <person name="Yaguchi T."/>
        </authorList>
    </citation>
    <scope>NUCLEOTIDE SEQUENCE [LARGE SCALE GENOMIC DNA]</scope>
    <source>
        <strain evidence="2 4">IFM 54703</strain>
    </source>
</reference>
<sequence length="172" mass="18174">MLLKNLAGYLALGASCALAATNIAEAISDMDNLARAIGDARDSLQNYKGGVSGALDTASAVNNAKLAARTARENLAGSDGFTPDEAAQYYEAYTKMSPVLLDALTVAKDKAPLYNEAGVGPQARESVQDLHSEKKMFEEQANQQIPEETMGKAAPSIEQISKAFEEAEAAFL</sequence>
<dbReference type="Proteomes" id="UP000649114">
    <property type="component" value="Unassembled WGS sequence"/>
</dbReference>
<evidence type="ECO:0000313" key="2">
    <source>
        <dbReference type="EMBL" id="GAQ05084.1"/>
    </source>
</evidence>
<accession>A0AAN4PE96</accession>
<dbReference type="PANTHER" id="PTHR38123:SF3">
    <property type="entry name" value="ANTIGENIC CELL WALL GALACTOMANNOPROTEIN"/>
    <property type="match status" value="1"/>
</dbReference>
<dbReference type="PANTHER" id="PTHR38123">
    <property type="entry name" value="CELL WALL SERINE-THREONINE-RICH GALACTOMANNOPROTEIN MP1 (AFU_ORTHOLOGUE AFUA_4G03240)"/>
    <property type="match status" value="1"/>
</dbReference>
<dbReference type="EMBL" id="BCLY01000004">
    <property type="protein sequence ID" value="GAQ05084.1"/>
    <property type="molecule type" value="Genomic_DNA"/>
</dbReference>
<dbReference type="Pfam" id="PF12296">
    <property type="entry name" value="HsbA"/>
    <property type="match status" value="1"/>
</dbReference>
<evidence type="ECO:0000256" key="1">
    <source>
        <dbReference type="SAM" id="SignalP"/>
    </source>
</evidence>
<feature type="signal peptide" evidence="1">
    <location>
        <begin position="1"/>
        <end position="26"/>
    </location>
</feature>
<dbReference type="InterPro" id="IPR021054">
    <property type="entry name" value="Cell_wall_mannoprotein_1"/>
</dbReference>
<dbReference type="AlphaFoldDB" id="A0AAN4PE96"/>
<protein>
    <submittedName>
        <fullName evidence="2">Uncharacterized protein</fullName>
    </submittedName>
</protein>
<gene>
    <name evidence="2" type="ORF">ALT_2405</name>
    <name evidence="3" type="ORF">CNMCM8927_008712</name>
</gene>
<dbReference type="EMBL" id="JAAAPU010000007">
    <property type="protein sequence ID" value="KAF4208763.1"/>
    <property type="molecule type" value="Genomic_DNA"/>
</dbReference>
<feature type="chain" id="PRO_5044170724" evidence="1">
    <location>
        <begin position="27"/>
        <end position="172"/>
    </location>
</feature>
<organism evidence="2 4">
    <name type="scientific">Aspergillus lentulus</name>
    <dbReference type="NCBI Taxonomy" id="293939"/>
    <lineage>
        <taxon>Eukaryota</taxon>
        <taxon>Fungi</taxon>
        <taxon>Dikarya</taxon>
        <taxon>Ascomycota</taxon>
        <taxon>Pezizomycotina</taxon>
        <taxon>Eurotiomycetes</taxon>
        <taxon>Eurotiomycetidae</taxon>
        <taxon>Eurotiales</taxon>
        <taxon>Aspergillaceae</taxon>
        <taxon>Aspergillus</taxon>
        <taxon>Aspergillus subgen. Fumigati</taxon>
    </lineage>
</organism>